<evidence type="ECO:0000256" key="1">
    <source>
        <dbReference type="SAM" id="MobiDB-lite"/>
    </source>
</evidence>
<proteinExistence type="predicted"/>
<dbReference type="OrthoDB" id="10003767at2759"/>
<dbReference type="EMBL" id="ML978138">
    <property type="protein sequence ID" value="KAF2093466.1"/>
    <property type="molecule type" value="Genomic_DNA"/>
</dbReference>
<feature type="compositionally biased region" description="Basic and acidic residues" evidence="1">
    <location>
        <begin position="1"/>
        <end position="15"/>
    </location>
</feature>
<protein>
    <recommendedName>
        <fullName evidence="2">Aminoglycoside phosphotransferase domain-containing protein</fullName>
    </recommendedName>
</protein>
<evidence type="ECO:0000259" key="2">
    <source>
        <dbReference type="Pfam" id="PF01636"/>
    </source>
</evidence>
<reference evidence="3" key="1">
    <citation type="journal article" date="2020" name="Stud. Mycol.">
        <title>101 Dothideomycetes genomes: a test case for predicting lifestyles and emergence of pathogens.</title>
        <authorList>
            <person name="Haridas S."/>
            <person name="Albert R."/>
            <person name="Binder M."/>
            <person name="Bloem J."/>
            <person name="Labutti K."/>
            <person name="Salamov A."/>
            <person name="Andreopoulos B."/>
            <person name="Baker S."/>
            <person name="Barry K."/>
            <person name="Bills G."/>
            <person name="Bluhm B."/>
            <person name="Cannon C."/>
            <person name="Castanera R."/>
            <person name="Culley D."/>
            <person name="Daum C."/>
            <person name="Ezra D."/>
            <person name="Gonzalez J."/>
            <person name="Henrissat B."/>
            <person name="Kuo A."/>
            <person name="Liang C."/>
            <person name="Lipzen A."/>
            <person name="Lutzoni F."/>
            <person name="Magnuson J."/>
            <person name="Mondo S."/>
            <person name="Nolan M."/>
            <person name="Ohm R."/>
            <person name="Pangilinan J."/>
            <person name="Park H.-J."/>
            <person name="Ramirez L."/>
            <person name="Alfaro M."/>
            <person name="Sun H."/>
            <person name="Tritt A."/>
            <person name="Yoshinaga Y."/>
            <person name="Zwiers L.-H."/>
            <person name="Turgeon B."/>
            <person name="Goodwin S."/>
            <person name="Spatafora J."/>
            <person name="Crous P."/>
            <person name="Grigoriev I."/>
        </authorList>
    </citation>
    <scope>NUCLEOTIDE SEQUENCE</scope>
    <source>
        <strain evidence="3">CBS 133067</strain>
    </source>
</reference>
<sequence length="461" mass="52745">MAEDTPHIVPEDTEHLNCQADASSEAGSDGRSDSGSDEVSESSTIVYEHESFETFQHRVKRFCSTQWPNATEDCFEISRLDGGAFNRVIGIKYTNPVTEQSEEYVLRIPRFESAPLEYEVADFVFAAKSTGLPVPEVIAYDLTENNSLKTRYSIQRRIPGQSLYEVYPTLNPSQKTSVAKAMAQVITKLQSKVYSRFGRIDPTPVLAGTESDLKKVFRFEVPARQSWNAGVDERIPSAPQAVFELLLDLFERWKAYDISICPVDDCERLNKLIDMTKQMEELGMFKDQPVAFCHLDLEPRNILVTVLNDTEVVIEGILDWDSAVFAPRFMACKVPFWLWRWDDEDDDTDERNANKPFIDELDLEIKRTFEGAIGQRFLYLAYPRKFQIARKLFILATEGMRSTGALNEADELIEEWSELHIELLNPVKEMLISKDGFPSLGAFLKRKRQILLQEITRCSIM</sequence>
<dbReference type="Proteomes" id="UP000799772">
    <property type="component" value="Unassembled WGS sequence"/>
</dbReference>
<feature type="domain" description="Aminoglycoside phosphotransferase" evidence="2">
    <location>
        <begin position="80"/>
        <end position="329"/>
    </location>
</feature>
<evidence type="ECO:0000313" key="3">
    <source>
        <dbReference type="EMBL" id="KAF2093466.1"/>
    </source>
</evidence>
<keyword evidence="4" id="KW-1185">Reference proteome</keyword>
<evidence type="ECO:0000313" key="4">
    <source>
        <dbReference type="Proteomes" id="UP000799772"/>
    </source>
</evidence>
<dbReference type="InterPro" id="IPR011009">
    <property type="entry name" value="Kinase-like_dom_sf"/>
</dbReference>
<dbReference type="PANTHER" id="PTHR21310:SF56">
    <property type="entry name" value="AMINOGLYCOSIDE PHOSPHOTRANSFERASE DOMAIN-CONTAINING PROTEIN"/>
    <property type="match status" value="1"/>
</dbReference>
<accession>A0A9P4I820</accession>
<gene>
    <name evidence="3" type="ORF">NA57DRAFT_48185</name>
</gene>
<feature type="region of interest" description="Disordered" evidence="1">
    <location>
        <begin position="1"/>
        <end position="43"/>
    </location>
</feature>
<organism evidence="3 4">
    <name type="scientific">Rhizodiscina lignyota</name>
    <dbReference type="NCBI Taxonomy" id="1504668"/>
    <lineage>
        <taxon>Eukaryota</taxon>
        <taxon>Fungi</taxon>
        <taxon>Dikarya</taxon>
        <taxon>Ascomycota</taxon>
        <taxon>Pezizomycotina</taxon>
        <taxon>Dothideomycetes</taxon>
        <taxon>Pleosporomycetidae</taxon>
        <taxon>Aulographales</taxon>
        <taxon>Rhizodiscinaceae</taxon>
        <taxon>Rhizodiscina</taxon>
    </lineage>
</organism>
<dbReference type="Pfam" id="PF01636">
    <property type="entry name" value="APH"/>
    <property type="match status" value="1"/>
</dbReference>
<comment type="caution">
    <text evidence="3">The sequence shown here is derived from an EMBL/GenBank/DDBJ whole genome shotgun (WGS) entry which is preliminary data.</text>
</comment>
<dbReference type="PANTHER" id="PTHR21310">
    <property type="entry name" value="AMINOGLYCOSIDE PHOSPHOTRANSFERASE-RELATED-RELATED"/>
    <property type="match status" value="1"/>
</dbReference>
<dbReference type="InterPro" id="IPR002575">
    <property type="entry name" value="Aminoglycoside_PTrfase"/>
</dbReference>
<dbReference type="InterPro" id="IPR051678">
    <property type="entry name" value="AGP_Transferase"/>
</dbReference>
<dbReference type="AlphaFoldDB" id="A0A9P4I820"/>
<dbReference type="SUPFAM" id="SSF56112">
    <property type="entry name" value="Protein kinase-like (PK-like)"/>
    <property type="match status" value="1"/>
</dbReference>
<name>A0A9P4I820_9PEZI</name>